<evidence type="ECO:0000313" key="1">
    <source>
        <dbReference type="EMBL" id="CAG8486567.1"/>
    </source>
</evidence>
<reference evidence="1" key="1">
    <citation type="submission" date="2021-06" db="EMBL/GenBank/DDBJ databases">
        <authorList>
            <person name="Kallberg Y."/>
            <person name="Tangrot J."/>
            <person name="Rosling A."/>
        </authorList>
    </citation>
    <scope>NUCLEOTIDE SEQUENCE</scope>
    <source>
        <strain evidence="1">UK204</strain>
    </source>
</reference>
<sequence>MLTRIKANEGRLQRDVKESRTRSYHLGRALKRGIYFGFAEWMDFFPSPPVTAATSVLPRPIAPIR</sequence>
<protein>
    <submittedName>
        <fullName evidence="1">8190_t:CDS:1</fullName>
    </submittedName>
</protein>
<name>A0A9N8ZB38_9GLOM</name>
<accession>A0A9N8ZB38</accession>
<keyword evidence="2" id="KW-1185">Reference proteome</keyword>
<comment type="caution">
    <text evidence="1">The sequence shown here is derived from an EMBL/GenBank/DDBJ whole genome shotgun (WGS) entry which is preliminary data.</text>
</comment>
<evidence type="ECO:0000313" key="2">
    <source>
        <dbReference type="Proteomes" id="UP000789570"/>
    </source>
</evidence>
<dbReference type="EMBL" id="CAJVPQ010000495">
    <property type="protein sequence ID" value="CAG8486567.1"/>
    <property type="molecule type" value="Genomic_DNA"/>
</dbReference>
<gene>
    <name evidence="1" type="ORF">FCALED_LOCUS2986</name>
</gene>
<organism evidence="1 2">
    <name type="scientific">Funneliformis caledonium</name>
    <dbReference type="NCBI Taxonomy" id="1117310"/>
    <lineage>
        <taxon>Eukaryota</taxon>
        <taxon>Fungi</taxon>
        <taxon>Fungi incertae sedis</taxon>
        <taxon>Mucoromycota</taxon>
        <taxon>Glomeromycotina</taxon>
        <taxon>Glomeromycetes</taxon>
        <taxon>Glomerales</taxon>
        <taxon>Glomeraceae</taxon>
        <taxon>Funneliformis</taxon>
    </lineage>
</organism>
<proteinExistence type="predicted"/>
<dbReference type="Proteomes" id="UP000789570">
    <property type="component" value="Unassembled WGS sequence"/>
</dbReference>
<feature type="non-terminal residue" evidence="1">
    <location>
        <position position="65"/>
    </location>
</feature>
<dbReference type="AlphaFoldDB" id="A0A9N8ZB38"/>